<dbReference type="HOGENOM" id="CLU_1883608_0_0_3"/>
<dbReference type="AlphaFoldDB" id="D7DZ87"/>
<organism evidence="1 2">
    <name type="scientific">Nostoc azollae (strain 0708)</name>
    <name type="common">Anabaena azollae (strain 0708)</name>
    <dbReference type="NCBI Taxonomy" id="551115"/>
    <lineage>
        <taxon>Bacteria</taxon>
        <taxon>Bacillati</taxon>
        <taxon>Cyanobacteriota</taxon>
        <taxon>Cyanophyceae</taxon>
        <taxon>Nostocales</taxon>
        <taxon>Nostocaceae</taxon>
        <taxon>Trichormus</taxon>
    </lineage>
</organism>
<sequence length="135" mass="14548">MTQNGADDGATQIRTIFVNLGASSHILQQLVKTLYGLCLSRRAATSGLPTAQVTTGNLVASLKVLKATSVISQADPVENVNINTANMDINRLNAAINGYNQIVRESSPETLKQLSKNENFLEAGRVLRQLRAVLK</sequence>
<keyword evidence="2" id="KW-1185">Reference proteome</keyword>
<reference evidence="1 2" key="1">
    <citation type="journal article" date="2010" name="PLoS ONE">
        <title>Genome erosion in a nitrogen-fixing vertically transmitted endosymbiotic multicellular cyanobacterium.</title>
        <authorList>
            <person name="Ran L."/>
            <person name="Larsson J."/>
            <person name="Vigil-Stenman T."/>
            <person name="Nylander J.A."/>
            <person name="Ininbergs K."/>
            <person name="Zheng W.W."/>
            <person name="Lapidus A."/>
            <person name="Lowry S."/>
            <person name="Haselkorn R."/>
            <person name="Bergman B."/>
        </authorList>
    </citation>
    <scope>NUCLEOTIDE SEQUENCE [LARGE SCALE GENOMIC DNA]</scope>
    <source>
        <strain evidence="1 2">0708</strain>
    </source>
</reference>
<name>D7DZ87_NOSA0</name>
<dbReference type="RefSeq" id="WP_013193117.1">
    <property type="nucleotide sequence ID" value="NC_014248.1"/>
</dbReference>
<dbReference type="eggNOG" id="ENOG5032FYE">
    <property type="taxonomic scope" value="Bacteria"/>
</dbReference>
<evidence type="ECO:0000313" key="2">
    <source>
        <dbReference type="Proteomes" id="UP000001511"/>
    </source>
</evidence>
<protein>
    <submittedName>
        <fullName evidence="1">Uncharacterized protein</fullName>
    </submittedName>
</protein>
<accession>D7DZ87</accession>
<gene>
    <name evidence="1" type="ordered locus">Aazo_4984</name>
</gene>
<dbReference type="KEGG" id="naz:Aazo_4984"/>
<dbReference type="Proteomes" id="UP000001511">
    <property type="component" value="Chromosome"/>
</dbReference>
<dbReference type="OrthoDB" id="517883at2"/>
<proteinExistence type="predicted"/>
<dbReference type="EMBL" id="CP002059">
    <property type="protein sequence ID" value="ADI66108.1"/>
    <property type="molecule type" value="Genomic_DNA"/>
</dbReference>
<evidence type="ECO:0000313" key="1">
    <source>
        <dbReference type="EMBL" id="ADI66108.1"/>
    </source>
</evidence>